<dbReference type="EMBL" id="GBRH01234366">
    <property type="protein sequence ID" value="JAD63529.1"/>
    <property type="molecule type" value="Transcribed_RNA"/>
</dbReference>
<protein>
    <submittedName>
        <fullName evidence="1">Uncharacterized protein</fullName>
    </submittedName>
</protein>
<sequence length="29" mass="3279">MLLSSMSGSSFSFCLIMHTSFVMRLHQLS</sequence>
<proteinExistence type="predicted"/>
<organism evidence="1">
    <name type="scientific">Arundo donax</name>
    <name type="common">Giant reed</name>
    <name type="synonym">Donax arundinaceus</name>
    <dbReference type="NCBI Taxonomy" id="35708"/>
    <lineage>
        <taxon>Eukaryota</taxon>
        <taxon>Viridiplantae</taxon>
        <taxon>Streptophyta</taxon>
        <taxon>Embryophyta</taxon>
        <taxon>Tracheophyta</taxon>
        <taxon>Spermatophyta</taxon>
        <taxon>Magnoliopsida</taxon>
        <taxon>Liliopsida</taxon>
        <taxon>Poales</taxon>
        <taxon>Poaceae</taxon>
        <taxon>PACMAD clade</taxon>
        <taxon>Arundinoideae</taxon>
        <taxon>Arundineae</taxon>
        <taxon>Arundo</taxon>
    </lineage>
</organism>
<reference evidence="1" key="2">
    <citation type="journal article" date="2015" name="Data Brief">
        <title>Shoot transcriptome of the giant reed, Arundo donax.</title>
        <authorList>
            <person name="Barrero R.A."/>
            <person name="Guerrero F.D."/>
            <person name="Moolhuijzen P."/>
            <person name="Goolsby J.A."/>
            <person name="Tidwell J."/>
            <person name="Bellgard S.E."/>
            <person name="Bellgard M.I."/>
        </authorList>
    </citation>
    <scope>NUCLEOTIDE SEQUENCE</scope>
    <source>
        <tissue evidence="1">Shoot tissue taken approximately 20 cm above the soil surface</tissue>
    </source>
</reference>
<accession>A0A0A9BHU5</accession>
<reference evidence="1" key="1">
    <citation type="submission" date="2014-09" db="EMBL/GenBank/DDBJ databases">
        <authorList>
            <person name="Magalhaes I.L.F."/>
            <person name="Oliveira U."/>
            <person name="Santos F.R."/>
            <person name="Vidigal T.H.D.A."/>
            <person name="Brescovit A.D."/>
            <person name="Santos A.J."/>
        </authorList>
    </citation>
    <scope>NUCLEOTIDE SEQUENCE</scope>
    <source>
        <tissue evidence="1">Shoot tissue taken approximately 20 cm above the soil surface</tissue>
    </source>
</reference>
<name>A0A0A9BHU5_ARUDO</name>
<evidence type="ECO:0000313" key="1">
    <source>
        <dbReference type="EMBL" id="JAD63529.1"/>
    </source>
</evidence>
<dbReference type="AlphaFoldDB" id="A0A0A9BHU5"/>